<sequence length="501" mass="55306">MGKNEIVSSEPAGNRYEVGPVITPISFSEQLSVVVHYRTFIVAVALTITALGALYAYARPSTYEANLLIQVADMRSVEQKSLLGYASPGSGFKRAMSEVELLRSRAIVGAAVDKLEMDVTASPRYFPLIGPAIARWNARREATVSRAWGGYAWNDETIRVGSLEVPEALIDTVFRVTKTGPGRYRIEERKSRSISSGTIGRLHQMTVGQQVVSLRIDELGGAPNTTYVLARRPRVAAIDDITSGLHVSELGKDTGIIKVSLQHTDARRAQAFLNELGNTYMNFVREQKGKETNESLTILRAQLPMLKKRVELAEGRYETYRRNERAADLAEDTKLQLARYSGTKTRLSELRQKRAELGVRLGDAHPELVALDRQIAGLGQEAGSVAGDMQRVPRVATELERRARDLKSETDIYGSVLRRVEEMSVDAQDRSTNVRIVDEAVIPVQPAESRLAVIAFAAALGIGIGTAGAFARRMRAGMRRQSLYDPEEMDNERPVHYAHAG</sequence>
<dbReference type="Pfam" id="PF23607">
    <property type="entry name" value="WZC_N"/>
    <property type="match status" value="1"/>
</dbReference>
<protein>
    <recommendedName>
        <fullName evidence="11">Tyrosine protein kinase</fullName>
    </recommendedName>
</protein>
<evidence type="ECO:0008006" key="11">
    <source>
        <dbReference type="Google" id="ProtNLM"/>
    </source>
</evidence>
<dbReference type="PANTHER" id="PTHR32309:SF13">
    <property type="entry name" value="FERRIC ENTEROBACTIN TRANSPORT PROTEIN FEPE"/>
    <property type="match status" value="1"/>
</dbReference>
<evidence type="ECO:0000256" key="2">
    <source>
        <dbReference type="ARBA" id="ARBA00022475"/>
    </source>
</evidence>
<dbReference type="InterPro" id="IPR032807">
    <property type="entry name" value="GNVR"/>
</dbReference>
<dbReference type="GO" id="GO:0005886">
    <property type="term" value="C:plasma membrane"/>
    <property type="evidence" value="ECO:0007669"/>
    <property type="project" value="UniProtKB-SubCell"/>
</dbReference>
<dbReference type="EMBL" id="JABAIV010000001">
    <property type="protein sequence ID" value="NNG21839.1"/>
    <property type="molecule type" value="Genomic_DNA"/>
</dbReference>
<feature type="domain" description="Tyrosine-protein kinase G-rich" evidence="8">
    <location>
        <begin position="401"/>
        <end position="474"/>
    </location>
</feature>
<dbReference type="Proteomes" id="UP000533905">
    <property type="component" value="Unassembled WGS sequence"/>
</dbReference>
<evidence type="ECO:0000256" key="4">
    <source>
        <dbReference type="ARBA" id="ARBA00022989"/>
    </source>
</evidence>
<evidence type="ECO:0000313" key="9">
    <source>
        <dbReference type="EMBL" id="NNG21839.1"/>
    </source>
</evidence>
<evidence type="ECO:0000256" key="6">
    <source>
        <dbReference type="SAM" id="Phobius"/>
    </source>
</evidence>
<evidence type="ECO:0000256" key="1">
    <source>
        <dbReference type="ARBA" id="ARBA00004651"/>
    </source>
</evidence>
<feature type="transmembrane region" description="Helical" evidence="6">
    <location>
        <begin position="40"/>
        <end position="58"/>
    </location>
</feature>
<keyword evidence="10" id="KW-1185">Reference proteome</keyword>
<dbReference type="InterPro" id="IPR003856">
    <property type="entry name" value="LPS_length_determ_N"/>
</dbReference>
<evidence type="ECO:0000259" key="8">
    <source>
        <dbReference type="Pfam" id="PF13807"/>
    </source>
</evidence>
<evidence type="ECO:0000313" key="10">
    <source>
        <dbReference type="Proteomes" id="UP000533905"/>
    </source>
</evidence>
<keyword evidence="2" id="KW-1003">Cell membrane</keyword>
<feature type="transmembrane region" description="Helical" evidence="6">
    <location>
        <begin position="451"/>
        <end position="471"/>
    </location>
</feature>
<accession>A0A7Y2NZI4</accession>
<reference evidence="9 10" key="1">
    <citation type="submission" date="2020-04" db="EMBL/GenBank/DDBJ databases">
        <title>Massilia sp. nov., a cold adapted bacteria isolated from Arctic soil.</title>
        <authorList>
            <person name="Son J."/>
            <person name="Ka J.-O."/>
        </authorList>
    </citation>
    <scope>NUCLEOTIDE SEQUENCE [LARGE SCALE GENOMIC DNA]</scope>
    <source>
        <strain evidence="9 10">ML15P13</strain>
    </source>
</reference>
<dbReference type="InterPro" id="IPR050445">
    <property type="entry name" value="Bact_polysacc_biosynth/exp"/>
</dbReference>
<keyword evidence="5 6" id="KW-0472">Membrane</keyword>
<dbReference type="Pfam" id="PF02706">
    <property type="entry name" value="Wzz"/>
    <property type="match status" value="1"/>
</dbReference>
<organism evidence="9 10">
    <name type="scientific">Telluria aromaticivorans</name>
    <dbReference type="NCBI Taxonomy" id="2725995"/>
    <lineage>
        <taxon>Bacteria</taxon>
        <taxon>Pseudomonadati</taxon>
        <taxon>Pseudomonadota</taxon>
        <taxon>Betaproteobacteria</taxon>
        <taxon>Burkholderiales</taxon>
        <taxon>Oxalobacteraceae</taxon>
        <taxon>Telluria group</taxon>
        <taxon>Telluria</taxon>
    </lineage>
</organism>
<dbReference type="AlphaFoldDB" id="A0A7Y2NZI4"/>
<evidence type="ECO:0000259" key="7">
    <source>
        <dbReference type="Pfam" id="PF02706"/>
    </source>
</evidence>
<feature type="domain" description="Polysaccharide chain length determinant N-terminal" evidence="7">
    <location>
        <begin position="25"/>
        <end position="115"/>
    </location>
</feature>
<name>A0A7Y2NZI4_9BURK</name>
<comment type="subcellular location">
    <subcellularLocation>
        <location evidence="1">Cell membrane</location>
        <topology evidence="1">Multi-pass membrane protein</topology>
    </subcellularLocation>
</comment>
<keyword evidence="4 6" id="KW-1133">Transmembrane helix</keyword>
<dbReference type="Pfam" id="PF13807">
    <property type="entry name" value="GNVR"/>
    <property type="match status" value="1"/>
</dbReference>
<evidence type="ECO:0000256" key="5">
    <source>
        <dbReference type="ARBA" id="ARBA00023136"/>
    </source>
</evidence>
<dbReference type="RefSeq" id="WP_171080679.1">
    <property type="nucleotide sequence ID" value="NZ_JABAIV010000001.1"/>
</dbReference>
<proteinExistence type="predicted"/>
<comment type="caution">
    <text evidence="9">The sequence shown here is derived from an EMBL/GenBank/DDBJ whole genome shotgun (WGS) entry which is preliminary data.</text>
</comment>
<dbReference type="GO" id="GO:0004713">
    <property type="term" value="F:protein tyrosine kinase activity"/>
    <property type="evidence" value="ECO:0007669"/>
    <property type="project" value="TreeGrafter"/>
</dbReference>
<keyword evidence="3 6" id="KW-0812">Transmembrane</keyword>
<gene>
    <name evidence="9" type="ORF">HGB41_02300</name>
</gene>
<dbReference type="PANTHER" id="PTHR32309">
    <property type="entry name" value="TYROSINE-PROTEIN KINASE"/>
    <property type="match status" value="1"/>
</dbReference>
<evidence type="ECO:0000256" key="3">
    <source>
        <dbReference type="ARBA" id="ARBA00022692"/>
    </source>
</evidence>